<feature type="transmembrane region" description="Helical" evidence="1">
    <location>
        <begin position="166"/>
        <end position="188"/>
    </location>
</feature>
<keyword evidence="3" id="KW-1185">Reference proteome</keyword>
<organism evidence="2 3">
    <name type="scientific">Thermoflavimicrobium daqui</name>
    <dbReference type="NCBI Taxonomy" id="2137476"/>
    <lineage>
        <taxon>Bacteria</taxon>
        <taxon>Bacillati</taxon>
        <taxon>Bacillota</taxon>
        <taxon>Bacilli</taxon>
        <taxon>Bacillales</taxon>
        <taxon>Thermoactinomycetaceae</taxon>
        <taxon>Thermoflavimicrobium</taxon>
    </lineage>
</organism>
<name>A0A364K8T0_9BACL</name>
<dbReference type="Proteomes" id="UP000251213">
    <property type="component" value="Unassembled WGS sequence"/>
</dbReference>
<accession>A0A364K8T0</accession>
<reference evidence="2 3" key="1">
    <citation type="submission" date="2018-06" db="EMBL/GenBank/DDBJ databases">
        <title>Thermoflavimicrobium daqus sp. nov., a thermophilic microbe isolated from Moutai-flavour Daqu.</title>
        <authorList>
            <person name="Wang X."/>
            <person name="Zhou H."/>
        </authorList>
    </citation>
    <scope>NUCLEOTIDE SEQUENCE [LARGE SCALE GENOMIC DNA]</scope>
    <source>
        <strain evidence="2 3">FBKL4.011</strain>
    </source>
</reference>
<gene>
    <name evidence="2" type="ORF">DL897_01235</name>
</gene>
<keyword evidence="1" id="KW-0472">Membrane</keyword>
<sequence length="227" mass="25870">MEIPVCDIRFVNGRFIIYPSKLQIIYQRKNGNQTIEIDMARVEGIEIFEPMLGVGYMHISIDGDMHYRRKILQAKRQATCLFIRTRKQYYQAVNAKEIIEIILKEGQGIHPISTQHALAVSEQVKHLFQSKCRKATYAIKLNSLLIPSVGAIVGILMTGNASTIELGVTCGIITLSWIIILFIFLSMIRDRATSQSWWDARREKMMQRVNQVQTLLGGVTLLTLIMS</sequence>
<protein>
    <submittedName>
        <fullName evidence="2">Uncharacterized protein</fullName>
    </submittedName>
</protein>
<reference evidence="2 3" key="2">
    <citation type="submission" date="2018-06" db="EMBL/GenBank/DDBJ databases">
        <authorList>
            <person name="Zhirakovskaya E."/>
        </authorList>
    </citation>
    <scope>NUCLEOTIDE SEQUENCE [LARGE SCALE GENOMIC DNA]</scope>
    <source>
        <strain evidence="2 3">FBKL4.011</strain>
    </source>
</reference>
<comment type="caution">
    <text evidence="2">The sequence shown here is derived from an EMBL/GenBank/DDBJ whole genome shotgun (WGS) entry which is preliminary data.</text>
</comment>
<dbReference type="AlphaFoldDB" id="A0A364K8T0"/>
<evidence type="ECO:0000313" key="3">
    <source>
        <dbReference type="Proteomes" id="UP000251213"/>
    </source>
</evidence>
<evidence type="ECO:0000256" key="1">
    <source>
        <dbReference type="SAM" id="Phobius"/>
    </source>
</evidence>
<dbReference type="EMBL" id="QJKK01000001">
    <property type="protein sequence ID" value="RAL26703.1"/>
    <property type="molecule type" value="Genomic_DNA"/>
</dbReference>
<feature type="transmembrane region" description="Helical" evidence="1">
    <location>
        <begin position="141"/>
        <end position="160"/>
    </location>
</feature>
<keyword evidence="1" id="KW-1133">Transmembrane helix</keyword>
<proteinExistence type="predicted"/>
<evidence type="ECO:0000313" key="2">
    <source>
        <dbReference type="EMBL" id="RAL26703.1"/>
    </source>
</evidence>
<feature type="transmembrane region" description="Helical" evidence="1">
    <location>
        <begin position="209"/>
        <end position="226"/>
    </location>
</feature>
<keyword evidence="1" id="KW-0812">Transmembrane</keyword>
<dbReference type="RefSeq" id="WP_113657308.1">
    <property type="nucleotide sequence ID" value="NZ_KZ845663.1"/>
</dbReference>